<comment type="caution">
    <text evidence="6">The sequence shown here is derived from an EMBL/GenBank/DDBJ whole genome shotgun (WGS) entry which is preliminary data.</text>
</comment>
<dbReference type="RefSeq" id="WP_066268066.1">
    <property type="nucleotide sequence ID" value="NZ_JARMAB010000017.1"/>
</dbReference>
<dbReference type="NCBIfam" id="TIGR01730">
    <property type="entry name" value="RND_mfp"/>
    <property type="match status" value="1"/>
</dbReference>
<evidence type="ECO:0000256" key="2">
    <source>
        <dbReference type="ARBA" id="ARBA00009477"/>
    </source>
</evidence>
<reference evidence="6 7" key="1">
    <citation type="submission" date="2023-03" db="EMBL/GenBank/DDBJ databases">
        <title>Bacillus Genome Sequencing.</title>
        <authorList>
            <person name="Dunlap C."/>
        </authorList>
    </citation>
    <scope>NUCLEOTIDE SEQUENCE [LARGE SCALE GENOMIC DNA]</scope>
    <source>
        <strain evidence="6 7">B-23453</strain>
    </source>
</reference>
<dbReference type="PANTHER" id="PTHR32347:SF14">
    <property type="entry name" value="EFFLUX SYSTEM COMPONENT YKNX-RELATED"/>
    <property type="match status" value="1"/>
</dbReference>
<gene>
    <name evidence="6" type="ORF">P4T90_12460</name>
</gene>
<protein>
    <submittedName>
        <fullName evidence="6">Efflux RND transporter periplasmic adaptor subunit</fullName>
    </submittedName>
</protein>
<evidence type="ECO:0000313" key="7">
    <source>
        <dbReference type="Proteomes" id="UP001341444"/>
    </source>
</evidence>
<comment type="subcellular location">
    <subcellularLocation>
        <location evidence="1">Cell envelope</location>
    </subcellularLocation>
</comment>
<dbReference type="Gene3D" id="2.40.50.100">
    <property type="match status" value="1"/>
</dbReference>
<dbReference type="Gene3D" id="2.40.30.170">
    <property type="match status" value="1"/>
</dbReference>
<feature type="domain" description="CzcB-like C-terminal circularly permuted SH3-like" evidence="4">
    <location>
        <begin position="218"/>
        <end position="268"/>
    </location>
</feature>
<organism evidence="6 7">
    <name type="scientific">Heyndrickxia acidicola</name>
    <dbReference type="NCBI Taxonomy" id="209389"/>
    <lineage>
        <taxon>Bacteria</taxon>
        <taxon>Bacillati</taxon>
        <taxon>Bacillota</taxon>
        <taxon>Bacilli</taxon>
        <taxon>Bacillales</taxon>
        <taxon>Bacillaceae</taxon>
        <taxon>Heyndrickxia</taxon>
    </lineage>
</organism>
<keyword evidence="3" id="KW-0175">Coiled coil</keyword>
<dbReference type="Pfam" id="PF25975">
    <property type="entry name" value="CzcB_C"/>
    <property type="match status" value="1"/>
</dbReference>
<dbReference type="InterPro" id="IPR050465">
    <property type="entry name" value="UPF0194_transport"/>
</dbReference>
<accession>A0ABU6MJQ0</accession>
<keyword evidence="7" id="KW-1185">Reference proteome</keyword>
<dbReference type="InterPro" id="IPR058649">
    <property type="entry name" value="CzcB_C"/>
</dbReference>
<sequence>MKNWVTAIIIIVLLVGGGYWYFVKAKQNTQAASTTITQTAAVQKGNIDVTVSGSGDVESANSEDVTSGSSGQVDEILVSNNETVKKGEDLVTFTDGSDPITAPISGTITSLTAISGQRLNPGSVVAHITDYNNLQTTIKVDELDIPQVQTGQTATIKINAYPDQSFTGKVTSVAQEGNVSNGVSTFDVVVSISDPKSIKIGMTTEADILTASKKNVLYVPVEAVHTNGNQKFVIVSGANSRGTQMVKTGVHNDSNVEITSGLTLGEQVMLPSIARSSTNGSANGSRFGMGGGFGMYGGGMGGMHSGGGYGGGNGGGYGGGYGGGNHGGGN</sequence>
<evidence type="ECO:0000313" key="6">
    <source>
        <dbReference type="EMBL" id="MED1203878.1"/>
    </source>
</evidence>
<dbReference type="Gene3D" id="2.40.420.20">
    <property type="match status" value="1"/>
</dbReference>
<evidence type="ECO:0000256" key="3">
    <source>
        <dbReference type="ARBA" id="ARBA00023054"/>
    </source>
</evidence>
<name>A0ABU6MJQ0_9BACI</name>
<evidence type="ECO:0000259" key="5">
    <source>
        <dbReference type="Pfam" id="PF25990"/>
    </source>
</evidence>
<dbReference type="Proteomes" id="UP001341444">
    <property type="component" value="Unassembled WGS sequence"/>
</dbReference>
<evidence type="ECO:0000256" key="1">
    <source>
        <dbReference type="ARBA" id="ARBA00004196"/>
    </source>
</evidence>
<dbReference type="InterPro" id="IPR006143">
    <property type="entry name" value="RND_pump_MFP"/>
</dbReference>
<evidence type="ECO:0000259" key="4">
    <source>
        <dbReference type="Pfam" id="PF25975"/>
    </source>
</evidence>
<comment type="similarity">
    <text evidence="2">Belongs to the membrane fusion protein (MFP) (TC 8.A.1) family.</text>
</comment>
<proteinExistence type="inferred from homology"/>
<feature type="domain" description="YknX-like beta-barrel" evidence="5">
    <location>
        <begin position="137"/>
        <end position="207"/>
    </location>
</feature>
<dbReference type="EMBL" id="JARMAB010000017">
    <property type="protein sequence ID" value="MED1203878.1"/>
    <property type="molecule type" value="Genomic_DNA"/>
</dbReference>
<dbReference type="InterPro" id="IPR058636">
    <property type="entry name" value="Beta-barrel_YknX"/>
</dbReference>
<dbReference type="Pfam" id="PF25990">
    <property type="entry name" value="Beta-barrel_YknX"/>
    <property type="match status" value="1"/>
</dbReference>
<dbReference type="PANTHER" id="PTHR32347">
    <property type="entry name" value="EFFLUX SYSTEM COMPONENT YKNX-RELATED"/>
    <property type="match status" value="1"/>
</dbReference>